<dbReference type="Proteomes" id="UP000247810">
    <property type="component" value="Unassembled WGS sequence"/>
</dbReference>
<evidence type="ECO:0000313" key="4">
    <source>
        <dbReference type="EMBL" id="PYH88869.1"/>
    </source>
</evidence>
<dbReference type="InterPro" id="IPR002110">
    <property type="entry name" value="Ankyrin_rpt"/>
</dbReference>
<feature type="repeat" description="ANK" evidence="3">
    <location>
        <begin position="33"/>
        <end position="65"/>
    </location>
</feature>
<dbReference type="PROSITE" id="PS50297">
    <property type="entry name" value="ANK_REP_REGION"/>
    <property type="match status" value="1"/>
</dbReference>
<accession>A0A319CW57</accession>
<name>A0A319CW57_9EURO</name>
<dbReference type="OrthoDB" id="4507863at2759"/>
<evidence type="ECO:0000256" key="1">
    <source>
        <dbReference type="ARBA" id="ARBA00022737"/>
    </source>
</evidence>
<protein>
    <submittedName>
        <fullName evidence="4">Uncharacterized protein</fullName>
    </submittedName>
</protein>
<evidence type="ECO:0000256" key="2">
    <source>
        <dbReference type="ARBA" id="ARBA00023043"/>
    </source>
</evidence>
<dbReference type="InterPro" id="IPR036770">
    <property type="entry name" value="Ankyrin_rpt-contain_sf"/>
</dbReference>
<proteinExistence type="predicted"/>
<sequence>MLTDGDQMNEVLEILRYLIYQRRVQVNTTGGGDLHSALHCACLRSAPEIIEFLLSEGAEVHPGDSAGRTPAHLVCYRGLTHYRSLDPSDDALIARDGTHRTALHYAVVSADVALVRHVLDAHKRHPEHRDTYKQLVDAALGGKTRRR</sequence>
<dbReference type="Gene3D" id="1.25.40.20">
    <property type="entry name" value="Ankyrin repeat-containing domain"/>
    <property type="match status" value="1"/>
</dbReference>
<dbReference type="EMBL" id="KZ826060">
    <property type="protein sequence ID" value="PYH88869.1"/>
    <property type="molecule type" value="Genomic_DNA"/>
</dbReference>
<dbReference type="STRING" id="1448320.A0A319CW57"/>
<evidence type="ECO:0000256" key="3">
    <source>
        <dbReference type="PROSITE-ProRule" id="PRU00023"/>
    </source>
</evidence>
<dbReference type="SUPFAM" id="SSF48403">
    <property type="entry name" value="Ankyrin repeat"/>
    <property type="match status" value="1"/>
</dbReference>
<dbReference type="Pfam" id="PF12796">
    <property type="entry name" value="Ank_2"/>
    <property type="match status" value="1"/>
</dbReference>
<keyword evidence="2 3" id="KW-0040">ANK repeat</keyword>
<organism evidence="4 5">
    <name type="scientific">Aspergillus ellipticus CBS 707.79</name>
    <dbReference type="NCBI Taxonomy" id="1448320"/>
    <lineage>
        <taxon>Eukaryota</taxon>
        <taxon>Fungi</taxon>
        <taxon>Dikarya</taxon>
        <taxon>Ascomycota</taxon>
        <taxon>Pezizomycotina</taxon>
        <taxon>Eurotiomycetes</taxon>
        <taxon>Eurotiomycetidae</taxon>
        <taxon>Eurotiales</taxon>
        <taxon>Aspergillaceae</taxon>
        <taxon>Aspergillus</taxon>
        <taxon>Aspergillus subgen. Circumdati</taxon>
    </lineage>
</organism>
<dbReference type="AlphaFoldDB" id="A0A319CW57"/>
<keyword evidence="5" id="KW-1185">Reference proteome</keyword>
<dbReference type="SMART" id="SM00248">
    <property type="entry name" value="ANK"/>
    <property type="match status" value="2"/>
</dbReference>
<reference evidence="4 5" key="1">
    <citation type="submission" date="2018-02" db="EMBL/GenBank/DDBJ databases">
        <title>The genomes of Aspergillus section Nigri reveals drivers in fungal speciation.</title>
        <authorList>
            <consortium name="DOE Joint Genome Institute"/>
            <person name="Vesth T.C."/>
            <person name="Nybo J."/>
            <person name="Theobald S."/>
            <person name="Brandl J."/>
            <person name="Frisvad J.C."/>
            <person name="Nielsen K.F."/>
            <person name="Lyhne E.K."/>
            <person name="Kogle M.E."/>
            <person name="Kuo A."/>
            <person name="Riley R."/>
            <person name="Clum A."/>
            <person name="Nolan M."/>
            <person name="Lipzen A."/>
            <person name="Salamov A."/>
            <person name="Henrissat B."/>
            <person name="Wiebenga A."/>
            <person name="De vries R.P."/>
            <person name="Grigoriev I.V."/>
            <person name="Mortensen U.H."/>
            <person name="Andersen M.R."/>
            <person name="Baker S.E."/>
        </authorList>
    </citation>
    <scope>NUCLEOTIDE SEQUENCE [LARGE SCALE GENOMIC DNA]</scope>
    <source>
        <strain evidence="4 5">CBS 707.79</strain>
    </source>
</reference>
<evidence type="ECO:0000313" key="5">
    <source>
        <dbReference type="Proteomes" id="UP000247810"/>
    </source>
</evidence>
<dbReference type="PANTHER" id="PTHR24198:SF165">
    <property type="entry name" value="ANKYRIN REPEAT-CONTAINING PROTEIN-RELATED"/>
    <property type="match status" value="1"/>
</dbReference>
<dbReference type="PROSITE" id="PS50088">
    <property type="entry name" value="ANK_REPEAT"/>
    <property type="match status" value="1"/>
</dbReference>
<dbReference type="PANTHER" id="PTHR24198">
    <property type="entry name" value="ANKYRIN REPEAT AND PROTEIN KINASE DOMAIN-CONTAINING PROTEIN"/>
    <property type="match status" value="1"/>
</dbReference>
<gene>
    <name evidence="4" type="ORF">BO71DRAFT_435309</name>
</gene>
<keyword evidence="1" id="KW-0677">Repeat</keyword>
<dbReference type="VEuPathDB" id="FungiDB:BO71DRAFT_435309"/>